<dbReference type="PIRSF" id="PIRSF018267">
    <property type="entry name" value="VSR_endonuc"/>
    <property type="match status" value="1"/>
</dbReference>
<dbReference type="AlphaFoldDB" id="Q2JZI3"/>
<dbReference type="NCBIfam" id="TIGR00632">
    <property type="entry name" value="vsr"/>
    <property type="match status" value="1"/>
</dbReference>
<keyword evidence="2 6" id="KW-0255">Endonuclease</keyword>
<dbReference type="Gene3D" id="3.40.960.10">
    <property type="entry name" value="VSR Endonuclease"/>
    <property type="match status" value="1"/>
</dbReference>
<name>Q2JZI3_RHIEC</name>
<dbReference type="InterPro" id="IPR011335">
    <property type="entry name" value="Restrct_endonuc-II-like"/>
</dbReference>
<proteinExistence type="inferred from homology"/>
<dbReference type="GO" id="GO:0016787">
    <property type="term" value="F:hydrolase activity"/>
    <property type="evidence" value="ECO:0007669"/>
    <property type="project" value="UniProtKB-KW"/>
</dbReference>
<sequence>MSRIRAKNTAPEWIIRRLLHSRGFRYQLHRRDLPGKPDLVFPRFRTAVFVHGCFWHGHACSLFRMPATRTEFWSAKIGVNRERDAAAMISLQDLGWRSLWIWECALKGRGRLPESQLAEQVTAFLNSGAIFDEIAENRISPTAEEIL</sequence>
<comment type="function">
    <text evidence="6">May nick specific sequences that contain T:G mispairs resulting from m5C-deamination.</text>
</comment>
<dbReference type="REBASE" id="11862">
    <property type="entry name" value="V.Ret42ORF108P"/>
</dbReference>
<keyword evidence="5 6" id="KW-0234">DNA repair</keyword>
<gene>
    <name evidence="7" type="ordered locus">RHE_PF00110</name>
</gene>
<evidence type="ECO:0000256" key="6">
    <source>
        <dbReference type="PIRNR" id="PIRNR018267"/>
    </source>
</evidence>
<comment type="similarity">
    <text evidence="6">Belongs to the vsr family.</text>
</comment>
<evidence type="ECO:0000313" key="7">
    <source>
        <dbReference type="EMBL" id="ABC94003.1"/>
    </source>
</evidence>
<protein>
    <recommendedName>
        <fullName evidence="6">Very short patch repair endonuclease</fullName>
        <ecNumber evidence="6">3.1.-.-</ecNumber>
    </recommendedName>
</protein>
<dbReference type="Pfam" id="PF03852">
    <property type="entry name" value="Vsr"/>
    <property type="match status" value="1"/>
</dbReference>
<keyword evidence="3 6" id="KW-0227">DNA damage</keyword>
<keyword evidence="4 6" id="KW-0378">Hydrolase</keyword>
<organism evidence="7 8">
    <name type="scientific">Rhizobium etli (strain ATCC 51251 / DSM 11541 / JCM 21823 / NBRC 15573 / CFN 42)</name>
    <dbReference type="NCBI Taxonomy" id="347834"/>
    <lineage>
        <taxon>Bacteria</taxon>
        <taxon>Pseudomonadati</taxon>
        <taxon>Pseudomonadota</taxon>
        <taxon>Alphaproteobacteria</taxon>
        <taxon>Hyphomicrobiales</taxon>
        <taxon>Rhizobiaceae</taxon>
        <taxon>Rhizobium/Agrobacterium group</taxon>
        <taxon>Rhizobium</taxon>
    </lineage>
</organism>
<evidence type="ECO:0000256" key="4">
    <source>
        <dbReference type="ARBA" id="ARBA00022801"/>
    </source>
</evidence>
<dbReference type="GO" id="GO:0006298">
    <property type="term" value="P:mismatch repair"/>
    <property type="evidence" value="ECO:0007669"/>
    <property type="project" value="UniProtKB-UniRule"/>
</dbReference>
<keyword evidence="7" id="KW-0614">Plasmid</keyword>
<evidence type="ECO:0000256" key="1">
    <source>
        <dbReference type="ARBA" id="ARBA00022722"/>
    </source>
</evidence>
<evidence type="ECO:0000256" key="5">
    <source>
        <dbReference type="ARBA" id="ARBA00023204"/>
    </source>
</evidence>
<dbReference type="GO" id="GO:0004519">
    <property type="term" value="F:endonuclease activity"/>
    <property type="evidence" value="ECO:0007669"/>
    <property type="project" value="UniProtKB-KW"/>
</dbReference>
<dbReference type="KEGG" id="ret:RHE_PF00110"/>
<dbReference type="Proteomes" id="UP000001936">
    <property type="component" value="Plasmid p42f"/>
</dbReference>
<evidence type="ECO:0000256" key="3">
    <source>
        <dbReference type="ARBA" id="ARBA00022763"/>
    </source>
</evidence>
<dbReference type="SUPFAM" id="SSF52980">
    <property type="entry name" value="Restriction endonuclease-like"/>
    <property type="match status" value="1"/>
</dbReference>
<geneLocation type="plasmid" evidence="7 8">
    <name>p42f</name>
</geneLocation>
<keyword evidence="1 6" id="KW-0540">Nuclease</keyword>
<dbReference type="HOGENOM" id="CLU_111913_1_1_5"/>
<dbReference type="EMBL" id="CP000138">
    <property type="protein sequence ID" value="ABC94003.1"/>
    <property type="molecule type" value="Genomic_DNA"/>
</dbReference>
<dbReference type="CDD" id="cd00221">
    <property type="entry name" value="Vsr"/>
    <property type="match status" value="1"/>
</dbReference>
<evidence type="ECO:0000256" key="2">
    <source>
        <dbReference type="ARBA" id="ARBA00022759"/>
    </source>
</evidence>
<reference evidence="7 8" key="1">
    <citation type="journal article" date="2006" name="Proc. Natl. Acad. Sci. U.S.A.">
        <title>The partitioned Rhizobium etli genome: genetic and metabolic redundancy in seven interacting replicons.</title>
        <authorList>
            <person name="Gonzalez V."/>
            <person name="Santamaria R.I."/>
            <person name="Bustos P."/>
            <person name="Hernandez-Gonzalez I."/>
            <person name="Medrano-Soto A."/>
            <person name="Moreno-Hagelsieb G."/>
            <person name="Janga S.C."/>
            <person name="Ramirez M.A."/>
            <person name="Jimenez-Jacinto V."/>
            <person name="Collado-Vides J."/>
            <person name="Davila G."/>
        </authorList>
    </citation>
    <scope>NUCLEOTIDE SEQUENCE [LARGE SCALE GENOMIC DNA]</scope>
    <source>
        <strain evidence="8">ATCC 51251 / DSM 11541 / JCM 21823 / NBRC 15573 / CFN 42</strain>
    </source>
</reference>
<evidence type="ECO:0000313" key="8">
    <source>
        <dbReference type="Proteomes" id="UP000001936"/>
    </source>
</evidence>
<keyword evidence="8" id="KW-1185">Reference proteome</keyword>
<accession>Q2JZI3</accession>
<dbReference type="InterPro" id="IPR004603">
    <property type="entry name" value="DNA_mismatch_endonuc_vsr"/>
</dbReference>
<dbReference type="EC" id="3.1.-.-" evidence="6"/>